<dbReference type="PANTHER" id="PTHR30535:SF34">
    <property type="entry name" value="MOLYBDATE-BINDING PROTEIN MOLA"/>
    <property type="match status" value="1"/>
</dbReference>
<dbReference type="PROSITE" id="PS50983">
    <property type="entry name" value="FE_B12_PBP"/>
    <property type="match status" value="1"/>
</dbReference>
<dbReference type="Proteomes" id="UP000002257">
    <property type="component" value="Chromosome"/>
</dbReference>
<evidence type="ECO:0000313" key="3">
    <source>
        <dbReference type="EMBL" id="ACK52362.1"/>
    </source>
</evidence>
<dbReference type="InterPro" id="IPR050902">
    <property type="entry name" value="ABC_Transporter_SBP"/>
</dbReference>
<dbReference type="AlphaFoldDB" id="B8ETL0"/>
<dbReference type="Gene3D" id="3.40.50.1980">
    <property type="entry name" value="Nitrogenase molybdenum iron protein domain"/>
    <property type="match status" value="2"/>
</dbReference>
<dbReference type="EMBL" id="CP001280">
    <property type="protein sequence ID" value="ACK52362.1"/>
    <property type="molecule type" value="Genomic_DNA"/>
</dbReference>
<dbReference type="OrthoDB" id="9775594at2"/>
<organism evidence="3 4">
    <name type="scientific">Methylocella silvestris (strain DSM 15510 / CIP 108128 / LMG 27833 / NCIMB 13906 / BL2)</name>
    <dbReference type="NCBI Taxonomy" id="395965"/>
    <lineage>
        <taxon>Bacteria</taxon>
        <taxon>Pseudomonadati</taxon>
        <taxon>Pseudomonadota</taxon>
        <taxon>Alphaproteobacteria</taxon>
        <taxon>Hyphomicrobiales</taxon>
        <taxon>Beijerinckiaceae</taxon>
        <taxon>Methylocella</taxon>
    </lineage>
</organism>
<keyword evidence="4" id="KW-1185">Reference proteome</keyword>
<gene>
    <name evidence="3" type="ordered locus">Msil_3473</name>
</gene>
<proteinExistence type="predicted"/>
<evidence type="ECO:0000313" key="4">
    <source>
        <dbReference type="Proteomes" id="UP000002257"/>
    </source>
</evidence>
<name>B8ETL0_METSB</name>
<dbReference type="SUPFAM" id="SSF53807">
    <property type="entry name" value="Helical backbone' metal receptor"/>
    <property type="match status" value="1"/>
</dbReference>
<evidence type="ECO:0000259" key="2">
    <source>
        <dbReference type="PROSITE" id="PS50983"/>
    </source>
</evidence>
<feature type="signal peptide" evidence="1">
    <location>
        <begin position="1"/>
        <end position="31"/>
    </location>
</feature>
<keyword evidence="1" id="KW-0732">Signal</keyword>
<dbReference type="InterPro" id="IPR002491">
    <property type="entry name" value="ABC_transptr_periplasmic_BD"/>
</dbReference>
<dbReference type="Pfam" id="PF01497">
    <property type="entry name" value="Peripla_BP_2"/>
    <property type="match status" value="1"/>
</dbReference>
<dbReference type="STRING" id="395965.Msil_3473"/>
<dbReference type="eggNOG" id="COG0614">
    <property type="taxonomic scope" value="Bacteria"/>
</dbReference>
<dbReference type="RefSeq" id="WP_012592431.1">
    <property type="nucleotide sequence ID" value="NC_011666.1"/>
</dbReference>
<reference evidence="3 4" key="1">
    <citation type="journal article" date="2010" name="J. Bacteriol.">
        <title>Complete genome sequence of the aerobic facultative methanotroph Methylocella silvestris BL2.</title>
        <authorList>
            <person name="Chen Y."/>
            <person name="Crombie A."/>
            <person name="Rahman M.T."/>
            <person name="Dedysh S.N."/>
            <person name="Liesack W."/>
            <person name="Stott M.B."/>
            <person name="Alam M."/>
            <person name="Theisen A.R."/>
            <person name="Murrell J.C."/>
            <person name="Dunfield P.F."/>
        </authorList>
    </citation>
    <scope>NUCLEOTIDE SEQUENCE [LARGE SCALE GENOMIC DNA]</scope>
    <source>
        <strain evidence="4">DSM 15510 / CIP 108128 / LMG 27833 / NCIMB 13906 / BL2</strain>
    </source>
</reference>
<dbReference type="KEGG" id="msl:Msil_3473"/>
<evidence type="ECO:0000256" key="1">
    <source>
        <dbReference type="SAM" id="SignalP"/>
    </source>
</evidence>
<protein>
    <submittedName>
        <fullName evidence="3">Periplasmic binding protein</fullName>
    </submittedName>
</protein>
<dbReference type="PANTHER" id="PTHR30535">
    <property type="entry name" value="VITAMIN B12-BINDING PROTEIN"/>
    <property type="match status" value="1"/>
</dbReference>
<sequence>MRFARDYGVSGLACICAFALALALAAPRTHAGSGNAPAFVEDMTGRRVALNGRPRRILFSANVMPAFATLAGGVGRVAAATWLGRSGMDGALLEQIFPASRDIAFAGAGTSLDPERALLIAPDAIFGWAFQKSAIESAALPAFVAFATDGTLDADARLWDFMGQISGASAAAEALRARGDATLAAIASRLASETVARPRVLILVSNLQGMWIGPRIHSLTTRLALAGAENVATSARASLFNIEQIARIDPDVILISTNFANLVPADLYRQKQWRMLRATRERRVYLQPHFPAFAGPVFDPLLIQWLAETLHPETAPGQLRNLVRASYLDVWGYRIGEAEIDRVLNVVENSTSASHAPFLAQPAR</sequence>
<feature type="domain" description="Fe/B12 periplasmic-binding" evidence="2">
    <location>
        <begin position="46"/>
        <end position="314"/>
    </location>
</feature>
<accession>B8ETL0</accession>
<feature type="chain" id="PRO_5002871216" evidence="1">
    <location>
        <begin position="32"/>
        <end position="364"/>
    </location>
</feature>
<dbReference type="HOGENOM" id="CLU_760336_0_0_5"/>